<dbReference type="Gene3D" id="3.40.190.10">
    <property type="entry name" value="Periplasmic binding protein-like II"/>
    <property type="match status" value="1"/>
</dbReference>
<feature type="chain" id="PRO_5014733399" description="Secreted protein" evidence="1">
    <location>
        <begin position="30"/>
        <end position="453"/>
    </location>
</feature>
<protein>
    <recommendedName>
        <fullName evidence="4">Secreted protein</fullName>
    </recommendedName>
</protein>
<dbReference type="SUPFAM" id="SSF53850">
    <property type="entry name" value="Periplasmic binding protein-like II"/>
    <property type="match status" value="1"/>
</dbReference>
<dbReference type="Proteomes" id="UP000238348">
    <property type="component" value="Chromosome"/>
</dbReference>
<evidence type="ECO:0000256" key="1">
    <source>
        <dbReference type="SAM" id="SignalP"/>
    </source>
</evidence>
<feature type="signal peptide" evidence="1">
    <location>
        <begin position="1"/>
        <end position="29"/>
    </location>
</feature>
<name>A0A2L0F6P9_SORCE</name>
<reference evidence="2 3" key="1">
    <citation type="submission" date="2015-09" db="EMBL/GenBank/DDBJ databases">
        <title>Sorangium comparison.</title>
        <authorList>
            <person name="Zaburannyi N."/>
            <person name="Bunk B."/>
            <person name="Overmann J."/>
            <person name="Mueller R."/>
        </authorList>
    </citation>
    <scope>NUCLEOTIDE SEQUENCE [LARGE SCALE GENOMIC DNA]</scope>
    <source>
        <strain evidence="2 3">So ce26</strain>
    </source>
</reference>
<dbReference type="InterPro" id="IPR006311">
    <property type="entry name" value="TAT_signal"/>
</dbReference>
<gene>
    <name evidence="2" type="ORF">SOCE26_087600</name>
</gene>
<dbReference type="EMBL" id="CP012673">
    <property type="protein sequence ID" value="AUX47246.1"/>
    <property type="molecule type" value="Genomic_DNA"/>
</dbReference>
<evidence type="ECO:0000313" key="2">
    <source>
        <dbReference type="EMBL" id="AUX47246.1"/>
    </source>
</evidence>
<keyword evidence="1" id="KW-0732">Signal</keyword>
<dbReference type="OrthoDB" id="5508127at2"/>
<evidence type="ECO:0000313" key="3">
    <source>
        <dbReference type="Proteomes" id="UP000238348"/>
    </source>
</evidence>
<dbReference type="RefSeq" id="WP_104985291.1">
    <property type="nucleotide sequence ID" value="NZ_CP012673.1"/>
</dbReference>
<dbReference type="PROSITE" id="PS51318">
    <property type="entry name" value="TAT"/>
    <property type="match status" value="1"/>
</dbReference>
<sequence length="453" mass="47219">MSLSLPRRALLGGAAALLAAAALPAPARALGRTPLGGRLSMHLPWPTSSLDPHELNDPAAALFASAIADSLYGTDAAGNPYPTLAAALPSREGDAAVVRLREGMRTARLLRLDGRDILSSVERARARGGAAVLADVPSPARHPKDPLAAVFPRADPARLARALASPLVALLPRGFDPAAPDGTGAFRAELGPRRLTLTRNDVAARGPAFLDAVEVVRSDDLTTSLRAFEAERDDLGWLGAGLHTNRREAIRFDLGVAGWIVLTTGPDAGPFGQPGVAQRLVDALPPERLAHLGLFALPKAHGDPAWGGPPAELLVDESAAHLVEVAEAVAPILSRPGHEVTATPVARAELGRRRARGKATLAIELVRPLGPGPLHALLALATADSRGRALDLARHPPRLAQSAAPRSLTATLRLGVIAEVRIAGGVMPDVALARALNGEGWDLGATFRRPGRR</sequence>
<accession>A0A2L0F6P9</accession>
<dbReference type="AlphaFoldDB" id="A0A2L0F6P9"/>
<evidence type="ECO:0008006" key="4">
    <source>
        <dbReference type="Google" id="ProtNLM"/>
    </source>
</evidence>
<proteinExistence type="predicted"/>
<organism evidence="2 3">
    <name type="scientific">Sorangium cellulosum</name>
    <name type="common">Polyangium cellulosum</name>
    <dbReference type="NCBI Taxonomy" id="56"/>
    <lineage>
        <taxon>Bacteria</taxon>
        <taxon>Pseudomonadati</taxon>
        <taxon>Myxococcota</taxon>
        <taxon>Polyangia</taxon>
        <taxon>Polyangiales</taxon>
        <taxon>Polyangiaceae</taxon>
        <taxon>Sorangium</taxon>
    </lineage>
</organism>